<accession>X1EUA3</accession>
<dbReference type="EMBL" id="BART01032557">
    <property type="protein sequence ID" value="GAH12218.1"/>
    <property type="molecule type" value="Genomic_DNA"/>
</dbReference>
<proteinExistence type="predicted"/>
<evidence type="ECO:0000313" key="1">
    <source>
        <dbReference type="EMBL" id="GAH12218.1"/>
    </source>
</evidence>
<protein>
    <recommendedName>
        <fullName evidence="2">Methyltransferase type 11 domain-containing protein</fullName>
    </recommendedName>
</protein>
<organism evidence="1">
    <name type="scientific">marine sediment metagenome</name>
    <dbReference type="NCBI Taxonomy" id="412755"/>
    <lineage>
        <taxon>unclassified sequences</taxon>
        <taxon>metagenomes</taxon>
        <taxon>ecological metagenomes</taxon>
    </lineage>
</organism>
<dbReference type="AlphaFoldDB" id="X1EUA3"/>
<sequence length="71" mass="8441">YSFIDESVRICKSDGFIIVLHFLVYKQPDKTRRYKLIPIISGPNLRIRALSIFQKEPSTLCKKERKEMRLI</sequence>
<feature type="non-terminal residue" evidence="1">
    <location>
        <position position="1"/>
    </location>
</feature>
<comment type="caution">
    <text evidence="1">The sequence shown here is derived from an EMBL/GenBank/DDBJ whole genome shotgun (WGS) entry which is preliminary data.</text>
</comment>
<evidence type="ECO:0008006" key="2">
    <source>
        <dbReference type="Google" id="ProtNLM"/>
    </source>
</evidence>
<name>X1EUA3_9ZZZZ</name>
<reference evidence="1" key="1">
    <citation type="journal article" date="2014" name="Front. Microbiol.">
        <title>High frequency of phylogenetically diverse reductive dehalogenase-homologous genes in deep subseafloor sedimentary metagenomes.</title>
        <authorList>
            <person name="Kawai M."/>
            <person name="Futagami T."/>
            <person name="Toyoda A."/>
            <person name="Takaki Y."/>
            <person name="Nishi S."/>
            <person name="Hori S."/>
            <person name="Arai W."/>
            <person name="Tsubouchi T."/>
            <person name="Morono Y."/>
            <person name="Uchiyama I."/>
            <person name="Ito T."/>
            <person name="Fujiyama A."/>
            <person name="Inagaki F."/>
            <person name="Takami H."/>
        </authorList>
    </citation>
    <scope>NUCLEOTIDE SEQUENCE</scope>
    <source>
        <strain evidence="1">Expedition CK06-06</strain>
    </source>
</reference>
<gene>
    <name evidence="1" type="ORF">S01H4_56223</name>
</gene>